<evidence type="ECO:0000313" key="2">
    <source>
        <dbReference type="EMBL" id="KAF2842684.1"/>
    </source>
</evidence>
<comment type="caution">
    <text evidence="2">The sequence shown here is derived from an EMBL/GenBank/DDBJ whole genome shotgun (WGS) entry which is preliminary data.</text>
</comment>
<dbReference type="AlphaFoldDB" id="A0A9P4VWG8"/>
<dbReference type="EMBL" id="MU006089">
    <property type="protein sequence ID" value="KAF2842684.1"/>
    <property type="molecule type" value="Genomic_DNA"/>
</dbReference>
<keyword evidence="1" id="KW-1133">Transmembrane helix</keyword>
<sequence>MLSEILTAAANQFHDARPGEGTVRWRYSGCTVQYTNDPTAKYDGKRSLDDKFSSAIIRARIVYAPGLYIAWITLSGIASRFHRLRRNNTVSQ</sequence>
<keyword evidence="1" id="KW-0472">Membrane</keyword>
<dbReference type="Proteomes" id="UP000799429">
    <property type="component" value="Unassembled WGS sequence"/>
</dbReference>
<evidence type="ECO:0000256" key="1">
    <source>
        <dbReference type="SAM" id="Phobius"/>
    </source>
</evidence>
<accession>A0A9P4VWG8</accession>
<proteinExistence type="predicted"/>
<keyword evidence="3" id="KW-1185">Reference proteome</keyword>
<evidence type="ECO:0000313" key="3">
    <source>
        <dbReference type="Proteomes" id="UP000799429"/>
    </source>
</evidence>
<name>A0A9P4VWG8_9PEZI</name>
<protein>
    <submittedName>
        <fullName evidence="2">Uncharacterized protein</fullName>
    </submittedName>
</protein>
<feature type="transmembrane region" description="Helical" evidence="1">
    <location>
        <begin position="55"/>
        <end position="78"/>
    </location>
</feature>
<organism evidence="2 3">
    <name type="scientific">Patellaria atrata CBS 101060</name>
    <dbReference type="NCBI Taxonomy" id="1346257"/>
    <lineage>
        <taxon>Eukaryota</taxon>
        <taxon>Fungi</taxon>
        <taxon>Dikarya</taxon>
        <taxon>Ascomycota</taxon>
        <taxon>Pezizomycotina</taxon>
        <taxon>Dothideomycetes</taxon>
        <taxon>Dothideomycetes incertae sedis</taxon>
        <taxon>Patellariales</taxon>
        <taxon>Patellariaceae</taxon>
        <taxon>Patellaria</taxon>
    </lineage>
</organism>
<gene>
    <name evidence="2" type="ORF">M501DRAFT_14311</name>
</gene>
<keyword evidence="1" id="KW-0812">Transmembrane</keyword>
<reference evidence="2" key="1">
    <citation type="journal article" date="2020" name="Stud. Mycol.">
        <title>101 Dothideomycetes genomes: a test case for predicting lifestyles and emergence of pathogens.</title>
        <authorList>
            <person name="Haridas S."/>
            <person name="Albert R."/>
            <person name="Binder M."/>
            <person name="Bloem J."/>
            <person name="Labutti K."/>
            <person name="Salamov A."/>
            <person name="Andreopoulos B."/>
            <person name="Baker S."/>
            <person name="Barry K."/>
            <person name="Bills G."/>
            <person name="Bluhm B."/>
            <person name="Cannon C."/>
            <person name="Castanera R."/>
            <person name="Culley D."/>
            <person name="Daum C."/>
            <person name="Ezra D."/>
            <person name="Gonzalez J."/>
            <person name="Henrissat B."/>
            <person name="Kuo A."/>
            <person name="Liang C."/>
            <person name="Lipzen A."/>
            <person name="Lutzoni F."/>
            <person name="Magnuson J."/>
            <person name="Mondo S."/>
            <person name="Nolan M."/>
            <person name="Ohm R."/>
            <person name="Pangilinan J."/>
            <person name="Park H.-J."/>
            <person name="Ramirez L."/>
            <person name="Alfaro M."/>
            <person name="Sun H."/>
            <person name="Tritt A."/>
            <person name="Yoshinaga Y."/>
            <person name="Zwiers L.-H."/>
            <person name="Turgeon B."/>
            <person name="Goodwin S."/>
            <person name="Spatafora J."/>
            <person name="Crous P."/>
            <person name="Grigoriev I."/>
        </authorList>
    </citation>
    <scope>NUCLEOTIDE SEQUENCE</scope>
    <source>
        <strain evidence="2">CBS 101060</strain>
    </source>
</reference>